<dbReference type="SMART" id="SM00733">
    <property type="entry name" value="Mterf"/>
    <property type="match status" value="5"/>
</dbReference>
<organism evidence="3 4">
    <name type="scientific">Tetraparma gracilis</name>
    <dbReference type="NCBI Taxonomy" id="2962635"/>
    <lineage>
        <taxon>Eukaryota</taxon>
        <taxon>Sar</taxon>
        <taxon>Stramenopiles</taxon>
        <taxon>Ochrophyta</taxon>
        <taxon>Bolidophyceae</taxon>
        <taxon>Parmales</taxon>
        <taxon>Triparmaceae</taxon>
        <taxon>Tetraparma</taxon>
    </lineage>
</organism>
<dbReference type="Pfam" id="PF02536">
    <property type="entry name" value="mTERF"/>
    <property type="match status" value="1"/>
</dbReference>
<evidence type="ECO:0000256" key="2">
    <source>
        <dbReference type="ARBA" id="ARBA00022946"/>
    </source>
</evidence>
<protein>
    <submittedName>
        <fullName evidence="3">Uncharacterized protein</fullName>
    </submittedName>
</protein>
<dbReference type="PANTHER" id="PTHR13068:SF112">
    <property type="entry name" value="TRANSCRIPTION TERMINATION FACTOR 3, MITOCHONDRIAL"/>
    <property type="match status" value="1"/>
</dbReference>
<dbReference type="PANTHER" id="PTHR13068">
    <property type="entry name" value="CGI-12 PROTEIN-RELATED"/>
    <property type="match status" value="1"/>
</dbReference>
<proteinExistence type="inferred from homology"/>
<evidence type="ECO:0000313" key="3">
    <source>
        <dbReference type="EMBL" id="GMI19994.1"/>
    </source>
</evidence>
<reference evidence="3 4" key="1">
    <citation type="journal article" date="2023" name="Commun. Biol.">
        <title>Genome analysis of Parmales, the sister group of diatoms, reveals the evolutionary specialization of diatoms from phago-mixotrophs to photoautotrophs.</title>
        <authorList>
            <person name="Ban H."/>
            <person name="Sato S."/>
            <person name="Yoshikawa S."/>
            <person name="Yamada K."/>
            <person name="Nakamura Y."/>
            <person name="Ichinomiya M."/>
            <person name="Sato N."/>
            <person name="Blanc-Mathieu R."/>
            <person name="Endo H."/>
            <person name="Kuwata A."/>
            <person name="Ogata H."/>
        </authorList>
    </citation>
    <scope>NUCLEOTIDE SEQUENCE [LARGE SCALE GENOMIC DNA]</scope>
</reference>
<comment type="caution">
    <text evidence="3">The sequence shown here is derived from an EMBL/GenBank/DDBJ whole genome shotgun (WGS) entry which is preliminary data.</text>
</comment>
<comment type="similarity">
    <text evidence="1">Belongs to the mTERF family.</text>
</comment>
<evidence type="ECO:0000256" key="1">
    <source>
        <dbReference type="ARBA" id="ARBA00007692"/>
    </source>
</evidence>
<accession>A0ABQ6M5N0</accession>
<evidence type="ECO:0000313" key="4">
    <source>
        <dbReference type="Proteomes" id="UP001165060"/>
    </source>
</evidence>
<gene>
    <name evidence="3" type="ORF">TeGR_g3225</name>
</gene>
<dbReference type="InterPro" id="IPR038538">
    <property type="entry name" value="MTERF_sf"/>
</dbReference>
<dbReference type="Proteomes" id="UP001165060">
    <property type="component" value="Unassembled WGS sequence"/>
</dbReference>
<dbReference type="Gene3D" id="1.25.70.10">
    <property type="entry name" value="Transcription termination factor 3, mitochondrial"/>
    <property type="match status" value="1"/>
</dbReference>
<dbReference type="InterPro" id="IPR003690">
    <property type="entry name" value="MTERF"/>
</dbReference>
<keyword evidence="4" id="KW-1185">Reference proteome</keyword>
<keyword evidence="2" id="KW-0809">Transit peptide</keyword>
<sequence>MFIDRLAKQLGLSSADKAKIIHRAPSFASVLRCKTAEPNMVLLREELGLSSQQLARIVVSQPTLLSMHAEQTMEPKLAWLRGRLGTSEEQTRKMMIALPRILGFSVGGNLEPTLSFLETRLQLSPDQLRAFVLRHPPMLGANTEGMAERLEFVQRRFELTDDELLQFLHRVPAVLMMHVANNLEPKIAFFEDVLGKEVAASWIVHGYPTALLCGLPRLSARTALLEALKVTPNTSLMALMCAKTDERFFGALCKRFVGGVGGGSEEEFERQLSSWLNERDREPESSVD</sequence>
<dbReference type="EMBL" id="BRYB01003750">
    <property type="protein sequence ID" value="GMI19994.1"/>
    <property type="molecule type" value="Genomic_DNA"/>
</dbReference>
<name>A0ABQ6M5N0_9STRA</name>